<proteinExistence type="predicted"/>
<organism evidence="1 2">
    <name type="scientific">Oceanobacillus kimchii</name>
    <dbReference type="NCBI Taxonomy" id="746691"/>
    <lineage>
        <taxon>Bacteria</taxon>
        <taxon>Bacillati</taxon>
        <taxon>Bacillota</taxon>
        <taxon>Bacilli</taxon>
        <taxon>Bacillales</taxon>
        <taxon>Bacillaceae</taxon>
        <taxon>Oceanobacillus</taxon>
    </lineage>
</organism>
<gene>
    <name evidence="1" type="ORF">MACH08_08310</name>
</gene>
<reference evidence="1 2" key="1">
    <citation type="submission" date="2023-02" db="EMBL/GenBank/DDBJ databases">
        <title>Oceanobacillus kimchii IFOP_LL358 isolated form Alexandrium catenella lab strain.</title>
        <authorList>
            <person name="Gajardo G."/>
            <person name="Ueki S."/>
            <person name="Maruyama F."/>
        </authorList>
    </citation>
    <scope>NUCLEOTIDE SEQUENCE [LARGE SCALE GENOMIC DNA]</scope>
    <source>
        <strain evidence="1 2">IFOP_LL358</strain>
    </source>
</reference>
<evidence type="ECO:0000313" key="2">
    <source>
        <dbReference type="Proteomes" id="UP001275436"/>
    </source>
</evidence>
<protein>
    <submittedName>
        <fullName evidence="1">Uncharacterized protein</fullName>
    </submittedName>
</protein>
<accession>A0ABQ5TG40</accession>
<dbReference type="EMBL" id="BSKO01000001">
    <property type="protein sequence ID" value="GLO65047.1"/>
    <property type="molecule type" value="Genomic_DNA"/>
</dbReference>
<dbReference type="Proteomes" id="UP001275436">
    <property type="component" value="Unassembled WGS sequence"/>
</dbReference>
<dbReference type="RefSeq" id="WP_272033173.1">
    <property type="nucleotide sequence ID" value="NZ_BSKO01000001.1"/>
</dbReference>
<comment type="caution">
    <text evidence="1">The sequence shown here is derived from an EMBL/GenBank/DDBJ whole genome shotgun (WGS) entry which is preliminary data.</text>
</comment>
<keyword evidence="2" id="KW-1185">Reference proteome</keyword>
<evidence type="ECO:0000313" key="1">
    <source>
        <dbReference type="EMBL" id="GLO65047.1"/>
    </source>
</evidence>
<sequence length="216" mass="26002">MNQDEKAIQKDSNVRKKQHVKWLSHPLSTLKGLFQTKHGDKAKPDKKKEKILRQTPEILPFVQIHDDYILMKNGVMDILQIQTKNIHALNEADLNYLLMNRTRFLRSYFRSYKEVILNFPANTEAQRTYWLKKRKQTTNPIRLEYIDQKLYEFDFLERERSNREFFIFVFADNKQELADRKHDAIQGMQQAFPLKELTQMKKEQILFLLNNQNTKL</sequence>
<name>A0ABQ5TG40_9BACI</name>